<dbReference type="CDD" id="cd04301">
    <property type="entry name" value="NAT_SF"/>
    <property type="match status" value="1"/>
</dbReference>
<evidence type="ECO:0000259" key="1">
    <source>
        <dbReference type="PROSITE" id="PS51186"/>
    </source>
</evidence>
<reference evidence="2 3" key="1">
    <citation type="journal article" date="2021" name="MBio">
        <title>Poor Competitiveness of Bradyrhizobium in Pigeon Pea Root Colonization in Indian Soils.</title>
        <authorList>
            <person name="Chalasani D."/>
            <person name="Basu A."/>
            <person name="Pullabhotla S.V.S.R.N."/>
            <person name="Jorrin B."/>
            <person name="Neal A.L."/>
            <person name="Poole P.S."/>
            <person name="Podile A.R."/>
            <person name="Tkacz A."/>
        </authorList>
    </citation>
    <scope>NUCLEOTIDE SEQUENCE [LARGE SCALE GENOMIC DNA]</scope>
    <source>
        <strain evidence="2 3">HU12</strain>
    </source>
</reference>
<dbReference type="SUPFAM" id="SSF55729">
    <property type="entry name" value="Acyl-CoA N-acyltransferases (Nat)"/>
    <property type="match status" value="1"/>
</dbReference>
<protein>
    <submittedName>
        <fullName evidence="2">GNAT family N-acetyltransferase</fullName>
    </submittedName>
</protein>
<dbReference type="InterPro" id="IPR051908">
    <property type="entry name" value="Ribosomal_N-acetyltransferase"/>
</dbReference>
<organism evidence="2 3">
    <name type="scientific">Microbacterium ureisolvens</name>
    <dbReference type="NCBI Taxonomy" id="2781186"/>
    <lineage>
        <taxon>Bacteria</taxon>
        <taxon>Bacillati</taxon>
        <taxon>Actinomycetota</taxon>
        <taxon>Actinomycetes</taxon>
        <taxon>Micrococcales</taxon>
        <taxon>Microbacteriaceae</taxon>
        <taxon>Microbacterium</taxon>
    </lineage>
</organism>
<keyword evidence="3" id="KW-1185">Reference proteome</keyword>
<gene>
    <name evidence="2" type="ORF">JNB61_18455</name>
</gene>
<sequence>MPRPGPRHPSFVSGTRVSGTRRRYGRFRAPPASPRLCPTQNRCSPRLIRGASWAGELHRTWVIRDGATLVGTIGFYRLDGQGNGEIGYWIAPDQRGGGRLREAANAVIDWAFSSEGAALTRIEWRAVVGNEASARVARALGFRFEGTLRQALVSAKHRDDGWIAALLKIDERMPQPWPVLED</sequence>
<name>A0ABS7I268_9MICO</name>
<dbReference type="PANTHER" id="PTHR43441">
    <property type="entry name" value="RIBOSOMAL-PROTEIN-SERINE ACETYLTRANSFERASE"/>
    <property type="match status" value="1"/>
</dbReference>
<evidence type="ECO:0000313" key="3">
    <source>
        <dbReference type="Proteomes" id="UP000777440"/>
    </source>
</evidence>
<dbReference type="InterPro" id="IPR016181">
    <property type="entry name" value="Acyl_CoA_acyltransferase"/>
</dbReference>
<dbReference type="Proteomes" id="UP000777440">
    <property type="component" value="Unassembled WGS sequence"/>
</dbReference>
<dbReference type="EMBL" id="JAEUAX010000016">
    <property type="protein sequence ID" value="MBW9111757.1"/>
    <property type="molecule type" value="Genomic_DNA"/>
</dbReference>
<dbReference type="PROSITE" id="PS51186">
    <property type="entry name" value="GNAT"/>
    <property type="match status" value="1"/>
</dbReference>
<evidence type="ECO:0000313" key="2">
    <source>
        <dbReference type="EMBL" id="MBW9111757.1"/>
    </source>
</evidence>
<dbReference type="Pfam" id="PF13302">
    <property type="entry name" value="Acetyltransf_3"/>
    <property type="match status" value="1"/>
</dbReference>
<accession>A0ABS7I268</accession>
<dbReference type="InterPro" id="IPR000182">
    <property type="entry name" value="GNAT_dom"/>
</dbReference>
<dbReference type="Gene3D" id="3.40.630.30">
    <property type="match status" value="1"/>
</dbReference>
<dbReference type="PANTHER" id="PTHR43441:SF10">
    <property type="entry name" value="ACETYLTRANSFERASE"/>
    <property type="match status" value="1"/>
</dbReference>
<proteinExistence type="predicted"/>
<comment type="caution">
    <text evidence="2">The sequence shown here is derived from an EMBL/GenBank/DDBJ whole genome shotgun (WGS) entry which is preliminary data.</text>
</comment>
<feature type="domain" description="N-acetyltransferase" evidence="1">
    <location>
        <begin position="22"/>
        <end position="160"/>
    </location>
</feature>